<organism evidence="2 3">
    <name type="scientific">Prorocentrum cordatum</name>
    <dbReference type="NCBI Taxonomy" id="2364126"/>
    <lineage>
        <taxon>Eukaryota</taxon>
        <taxon>Sar</taxon>
        <taxon>Alveolata</taxon>
        <taxon>Dinophyceae</taxon>
        <taxon>Prorocentrales</taxon>
        <taxon>Prorocentraceae</taxon>
        <taxon>Prorocentrum</taxon>
    </lineage>
</organism>
<accession>A0ABN9PYV4</accession>
<sequence>ACHKGFASSEGRIDLEVDENWYCEGCWQYYHNHRQCSSCSAWCTRGRADPETGRWACDKCRRAAPPAPAAPRPGAPGAEGLREPLLGGAAPAPGEPPQPRAEARGGGGRGEEDPHRVGEAWRPEARAGPRPSRASLADRAPGRRPRC</sequence>
<gene>
    <name evidence="2" type="ORF">PCOR1329_LOCUS6307</name>
</gene>
<feature type="compositionally biased region" description="Pro residues" evidence="1">
    <location>
        <begin position="65"/>
        <end position="74"/>
    </location>
</feature>
<protein>
    <submittedName>
        <fullName evidence="2">Uncharacterized protein</fullName>
    </submittedName>
</protein>
<feature type="compositionally biased region" description="Basic and acidic residues" evidence="1">
    <location>
        <begin position="109"/>
        <end position="127"/>
    </location>
</feature>
<evidence type="ECO:0000313" key="3">
    <source>
        <dbReference type="Proteomes" id="UP001189429"/>
    </source>
</evidence>
<name>A0ABN9PYV4_9DINO</name>
<comment type="caution">
    <text evidence="2">The sequence shown here is derived from an EMBL/GenBank/DDBJ whole genome shotgun (WGS) entry which is preliminary data.</text>
</comment>
<proteinExistence type="predicted"/>
<reference evidence="2" key="1">
    <citation type="submission" date="2023-10" db="EMBL/GenBank/DDBJ databases">
        <authorList>
            <person name="Chen Y."/>
            <person name="Shah S."/>
            <person name="Dougan E. K."/>
            <person name="Thang M."/>
            <person name="Chan C."/>
        </authorList>
    </citation>
    <scope>NUCLEOTIDE SEQUENCE [LARGE SCALE GENOMIC DNA]</scope>
</reference>
<feature type="compositionally biased region" description="Low complexity" evidence="1">
    <location>
        <begin position="75"/>
        <end position="92"/>
    </location>
</feature>
<keyword evidence="3" id="KW-1185">Reference proteome</keyword>
<feature type="region of interest" description="Disordered" evidence="1">
    <location>
        <begin position="62"/>
        <end position="147"/>
    </location>
</feature>
<dbReference type="EMBL" id="CAUYUJ010001684">
    <property type="protein sequence ID" value="CAK0797136.1"/>
    <property type="molecule type" value="Genomic_DNA"/>
</dbReference>
<feature type="non-terminal residue" evidence="2">
    <location>
        <position position="1"/>
    </location>
</feature>
<evidence type="ECO:0000256" key="1">
    <source>
        <dbReference type="SAM" id="MobiDB-lite"/>
    </source>
</evidence>
<dbReference type="Proteomes" id="UP001189429">
    <property type="component" value="Unassembled WGS sequence"/>
</dbReference>
<evidence type="ECO:0000313" key="2">
    <source>
        <dbReference type="EMBL" id="CAK0797136.1"/>
    </source>
</evidence>